<accession>A0A9K3E653</accession>
<keyword evidence="2" id="KW-1185">Reference proteome</keyword>
<gene>
    <name evidence="1" type="ORF">HanXRQr2_Chr14g0626381</name>
</gene>
<evidence type="ECO:0000313" key="1">
    <source>
        <dbReference type="EMBL" id="KAF5767609.1"/>
    </source>
</evidence>
<protein>
    <submittedName>
        <fullName evidence="1">Uncharacterized protein</fullName>
    </submittedName>
</protein>
<name>A0A9K3E653_HELAN</name>
<dbReference type="AlphaFoldDB" id="A0A9K3E653"/>
<sequence length="44" mass="5097">MKLLTSSAGPLWKRLRTIYYWSLPCVHNRSMRVIYALLNLGNGC</sequence>
<dbReference type="Gramene" id="mRNA:HanXRQr2_Chr14g0626381">
    <property type="protein sequence ID" value="mRNA:HanXRQr2_Chr14g0626381"/>
    <property type="gene ID" value="HanXRQr2_Chr14g0626381"/>
</dbReference>
<comment type="caution">
    <text evidence="1">The sequence shown here is derived from an EMBL/GenBank/DDBJ whole genome shotgun (WGS) entry which is preliminary data.</text>
</comment>
<reference evidence="1" key="2">
    <citation type="submission" date="2020-06" db="EMBL/GenBank/DDBJ databases">
        <title>Helianthus annuus Genome sequencing and assembly Release 2.</title>
        <authorList>
            <person name="Gouzy J."/>
            <person name="Langlade N."/>
            <person name="Munos S."/>
        </authorList>
    </citation>
    <scope>NUCLEOTIDE SEQUENCE</scope>
    <source>
        <tissue evidence="1">Leaves</tissue>
    </source>
</reference>
<organism evidence="1 2">
    <name type="scientific">Helianthus annuus</name>
    <name type="common">Common sunflower</name>
    <dbReference type="NCBI Taxonomy" id="4232"/>
    <lineage>
        <taxon>Eukaryota</taxon>
        <taxon>Viridiplantae</taxon>
        <taxon>Streptophyta</taxon>
        <taxon>Embryophyta</taxon>
        <taxon>Tracheophyta</taxon>
        <taxon>Spermatophyta</taxon>
        <taxon>Magnoliopsida</taxon>
        <taxon>eudicotyledons</taxon>
        <taxon>Gunneridae</taxon>
        <taxon>Pentapetalae</taxon>
        <taxon>asterids</taxon>
        <taxon>campanulids</taxon>
        <taxon>Asterales</taxon>
        <taxon>Asteraceae</taxon>
        <taxon>Asteroideae</taxon>
        <taxon>Heliantheae alliance</taxon>
        <taxon>Heliantheae</taxon>
        <taxon>Helianthus</taxon>
    </lineage>
</organism>
<evidence type="ECO:0000313" key="2">
    <source>
        <dbReference type="Proteomes" id="UP000215914"/>
    </source>
</evidence>
<proteinExistence type="predicted"/>
<dbReference type="Proteomes" id="UP000215914">
    <property type="component" value="Unassembled WGS sequence"/>
</dbReference>
<reference evidence="1" key="1">
    <citation type="journal article" date="2017" name="Nature">
        <title>The sunflower genome provides insights into oil metabolism, flowering and Asterid evolution.</title>
        <authorList>
            <person name="Badouin H."/>
            <person name="Gouzy J."/>
            <person name="Grassa C.J."/>
            <person name="Murat F."/>
            <person name="Staton S.E."/>
            <person name="Cottret L."/>
            <person name="Lelandais-Briere C."/>
            <person name="Owens G.L."/>
            <person name="Carrere S."/>
            <person name="Mayjonade B."/>
            <person name="Legrand L."/>
            <person name="Gill N."/>
            <person name="Kane N.C."/>
            <person name="Bowers J.E."/>
            <person name="Hubner S."/>
            <person name="Bellec A."/>
            <person name="Berard A."/>
            <person name="Berges H."/>
            <person name="Blanchet N."/>
            <person name="Boniface M.C."/>
            <person name="Brunel D."/>
            <person name="Catrice O."/>
            <person name="Chaidir N."/>
            <person name="Claudel C."/>
            <person name="Donnadieu C."/>
            <person name="Faraut T."/>
            <person name="Fievet G."/>
            <person name="Helmstetter N."/>
            <person name="King M."/>
            <person name="Knapp S.J."/>
            <person name="Lai Z."/>
            <person name="Le Paslier M.C."/>
            <person name="Lippi Y."/>
            <person name="Lorenzon L."/>
            <person name="Mandel J.R."/>
            <person name="Marage G."/>
            <person name="Marchand G."/>
            <person name="Marquand E."/>
            <person name="Bret-Mestries E."/>
            <person name="Morien E."/>
            <person name="Nambeesan S."/>
            <person name="Nguyen T."/>
            <person name="Pegot-Espagnet P."/>
            <person name="Pouilly N."/>
            <person name="Raftis F."/>
            <person name="Sallet E."/>
            <person name="Schiex T."/>
            <person name="Thomas J."/>
            <person name="Vandecasteele C."/>
            <person name="Vares D."/>
            <person name="Vear F."/>
            <person name="Vautrin S."/>
            <person name="Crespi M."/>
            <person name="Mangin B."/>
            <person name="Burke J.M."/>
            <person name="Salse J."/>
            <person name="Munos S."/>
            <person name="Vincourt P."/>
            <person name="Rieseberg L.H."/>
            <person name="Langlade N.B."/>
        </authorList>
    </citation>
    <scope>NUCLEOTIDE SEQUENCE</scope>
    <source>
        <tissue evidence="1">Leaves</tissue>
    </source>
</reference>
<dbReference type="EMBL" id="MNCJ02000329">
    <property type="protein sequence ID" value="KAF5767609.1"/>
    <property type="molecule type" value="Genomic_DNA"/>
</dbReference>